<name>A0AAN8VHQ9_9MAGN</name>
<comment type="subcellular location">
    <subcellularLocation>
        <location evidence="1">Membrane</location>
    </subcellularLocation>
</comment>
<proteinExistence type="predicted"/>
<comment type="caution">
    <text evidence="7">The sequence shown here is derived from an EMBL/GenBank/DDBJ whole genome shotgun (WGS) entry which is preliminary data.</text>
</comment>
<dbReference type="Pfam" id="PF07738">
    <property type="entry name" value="Sad1_UNC"/>
    <property type="match status" value="1"/>
</dbReference>
<evidence type="ECO:0000256" key="5">
    <source>
        <dbReference type="SAM" id="Phobius"/>
    </source>
</evidence>
<evidence type="ECO:0000256" key="2">
    <source>
        <dbReference type="ARBA" id="ARBA00022692"/>
    </source>
</evidence>
<dbReference type="Proteomes" id="UP001370490">
    <property type="component" value="Unassembled WGS sequence"/>
</dbReference>
<keyword evidence="8" id="KW-1185">Reference proteome</keyword>
<feature type="transmembrane region" description="Helical" evidence="5">
    <location>
        <begin position="100"/>
        <end position="121"/>
    </location>
</feature>
<evidence type="ECO:0000256" key="1">
    <source>
        <dbReference type="ARBA" id="ARBA00004370"/>
    </source>
</evidence>
<dbReference type="InterPro" id="IPR012919">
    <property type="entry name" value="SUN_dom"/>
</dbReference>
<protein>
    <submittedName>
        <fullName evidence="7">SUN domain</fullName>
    </submittedName>
</protein>
<evidence type="ECO:0000313" key="7">
    <source>
        <dbReference type="EMBL" id="KAK6929602.1"/>
    </source>
</evidence>
<dbReference type="AlphaFoldDB" id="A0AAN8VHQ9"/>
<evidence type="ECO:0000259" key="6">
    <source>
        <dbReference type="PROSITE" id="PS51469"/>
    </source>
</evidence>
<sequence>MSASTVSITANTASRRRPVVVGERKSTTDLATDGGSGGLMMNGGDDKIASASRDLSYSLRGEAVVERSKEAVTVKKTVPSSTVSPRRARKVSQKREKPRWFTVIRVITKNFLLLMVIIGLVQMIRKLVANSGNVSVVPEDVSEYESRIAEVEAFVETATKMMQVQVDVVDRKIESEVGGLRRELHKKIDEKGSALEGELQKMVMRTELLERISCELRARDMFTKEDFDKFYNELKKAEKSKPGNEELSLDDVRAVARDIVEKEIERHAADGLGKVDYAVASGGAFVVRHSEPFISGKGSLWRSMTAARSEVHVDAVRMLKPSFGEPGQCCPLKGSTGFVEIRLRTAIVPEAITVEHLAKAVAYDLSTAPKDCRVFGWLHGSDAVDHSHRRILLTEFAYDVEKSHAQTFDVLESVGSNVIDTVRLELASNHGNPLFTCIYRLRVHGYEPKSNAARI</sequence>
<dbReference type="Gene3D" id="2.60.120.260">
    <property type="entry name" value="Galactose-binding domain-like"/>
    <property type="match status" value="1"/>
</dbReference>
<evidence type="ECO:0000313" key="8">
    <source>
        <dbReference type="Proteomes" id="UP001370490"/>
    </source>
</evidence>
<dbReference type="PANTHER" id="PTHR12911:SF8">
    <property type="entry name" value="KLAROID PROTEIN-RELATED"/>
    <property type="match status" value="1"/>
</dbReference>
<organism evidence="7 8">
    <name type="scientific">Dillenia turbinata</name>
    <dbReference type="NCBI Taxonomy" id="194707"/>
    <lineage>
        <taxon>Eukaryota</taxon>
        <taxon>Viridiplantae</taxon>
        <taxon>Streptophyta</taxon>
        <taxon>Embryophyta</taxon>
        <taxon>Tracheophyta</taxon>
        <taxon>Spermatophyta</taxon>
        <taxon>Magnoliopsida</taxon>
        <taxon>eudicotyledons</taxon>
        <taxon>Gunneridae</taxon>
        <taxon>Pentapetalae</taxon>
        <taxon>Dilleniales</taxon>
        <taxon>Dilleniaceae</taxon>
        <taxon>Dillenia</taxon>
    </lineage>
</organism>
<keyword evidence="3 5" id="KW-1133">Transmembrane helix</keyword>
<dbReference type="GO" id="GO:0005635">
    <property type="term" value="C:nuclear envelope"/>
    <property type="evidence" value="ECO:0007669"/>
    <property type="project" value="UniProtKB-ARBA"/>
</dbReference>
<keyword evidence="2 5" id="KW-0812">Transmembrane</keyword>
<dbReference type="PROSITE" id="PS51469">
    <property type="entry name" value="SUN"/>
    <property type="match status" value="1"/>
</dbReference>
<dbReference type="GO" id="GO:0043495">
    <property type="term" value="F:protein-membrane adaptor activity"/>
    <property type="evidence" value="ECO:0007669"/>
    <property type="project" value="TreeGrafter"/>
</dbReference>
<dbReference type="EMBL" id="JBAMMX010000012">
    <property type="protein sequence ID" value="KAK6929602.1"/>
    <property type="molecule type" value="Genomic_DNA"/>
</dbReference>
<dbReference type="InterPro" id="IPR045119">
    <property type="entry name" value="SUN1-5"/>
</dbReference>
<feature type="domain" description="SUN" evidence="6">
    <location>
        <begin position="282"/>
        <end position="448"/>
    </location>
</feature>
<evidence type="ECO:0000256" key="4">
    <source>
        <dbReference type="ARBA" id="ARBA00023136"/>
    </source>
</evidence>
<gene>
    <name evidence="7" type="ORF">RJ641_003696</name>
</gene>
<dbReference type="PANTHER" id="PTHR12911">
    <property type="entry name" value="SAD1/UNC-84-LIKE PROTEIN-RELATED"/>
    <property type="match status" value="1"/>
</dbReference>
<accession>A0AAN8VHQ9</accession>
<dbReference type="GO" id="GO:0016020">
    <property type="term" value="C:membrane"/>
    <property type="evidence" value="ECO:0007669"/>
    <property type="project" value="UniProtKB-SubCell"/>
</dbReference>
<reference evidence="7 8" key="1">
    <citation type="submission" date="2023-12" db="EMBL/GenBank/DDBJ databases">
        <title>A high-quality genome assembly for Dillenia turbinata (Dilleniales).</title>
        <authorList>
            <person name="Chanderbali A."/>
        </authorList>
    </citation>
    <scope>NUCLEOTIDE SEQUENCE [LARGE SCALE GENOMIC DNA]</scope>
    <source>
        <strain evidence="7">LSX21</strain>
        <tissue evidence="7">Leaf</tissue>
    </source>
</reference>
<evidence type="ECO:0000256" key="3">
    <source>
        <dbReference type="ARBA" id="ARBA00022989"/>
    </source>
</evidence>
<keyword evidence="4 5" id="KW-0472">Membrane</keyword>